<evidence type="ECO:0000259" key="9">
    <source>
        <dbReference type="PROSITE" id="PS50928"/>
    </source>
</evidence>
<keyword evidence="11" id="KW-1185">Reference proteome</keyword>
<dbReference type="RefSeq" id="WP_318599052.1">
    <property type="nucleotide sequence ID" value="NZ_JAWSTH010000060.1"/>
</dbReference>
<evidence type="ECO:0000313" key="10">
    <source>
        <dbReference type="EMBL" id="MDW5596614.1"/>
    </source>
</evidence>
<evidence type="ECO:0000256" key="4">
    <source>
        <dbReference type="ARBA" id="ARBA00022692"/>
    </source>
</evidence>
<dbReference type="Proteomes" id="UP001284601">
    <property type="component" value="Unassembled WGS sequence"/>
</dbReference>
<dbReference type="Pfam" id="PF00528">
    <property type="entry name" value="BPD_transp_1"/>
    <property type="match status" value="1"/>
</dbReference>
<sequence>MSVSIPKPARARVPRRDRGQGRGRSQQARETLAAWLFLAPSTLHFLIFTVGALIASLVISTWQWDLVTPHRFIGIDNYTALFQDSQFYTSLGVTLTYCLITIPSGIVLGMLIALALNQKLRGMTTLRFIYFIPYVAPVAAVALLWRWMYNSQYGILNWFLSFLVPGDVNIDWLGEPRLAIVAAAIMDVWKNLGWSVTLFTAGLLAIPAHYYEAAELDGASAWQRFRYVTFPLLTPTTFFLVVMGVIGSFQVFDSIYLMLGDTPNAQATTYNFYIWQQGFRYSNMGYASALSWVLFAIIGVLTFLQFKFLNKRVNYELG</sequence>
<evidence type="ECO:0000256" key="2">
    <source>
        <dbReference type="ARBA" id="ARBA00022448"/>
    </source>
</evidence>
<protein>
    <submittedName>
        <fullName evidence="10">Sugar ABC transporter permease</fullName>
    </submittedName>
</protein>
<dbReference type="PROSITE" id="PS50928">
    <property type="entry name" value="ABC_TM1"/>
    <property type="match status" value="1"/>
</dbReference>
<evidence type="ECO:0000256" key="5">
    <source>
        <dbReference type="ARBA" id="ARBA00022989"/>
    </source>
</evidence>
<evidence type="ECO:0000256" key="3">
    <source>
        <dbReference type="ARBA" id="ARBA00022475"/>
    </source>
</evidence>
<dbReference type="PANTHER" id="PTHR30193">
    <property type="entry name" value="ABC TRANSPORTER PERMEASE PROTEIN"/>
    <property type="match status" value="1"/>
</dbReference>
<evidence type="ECO:0000256" key="8">
    <source>
        <dbReference type="SAM" id="MobiDB-lite"/>
    </source>
</evidence>
<feature type="transmembrane region" description="Helical" evidence="7">
    <location>
        <begin position="32"/>
        <end position="59"/>
    </location>
</feature>
<evidence type="ECO:0000256" key="6">
    <source>
        <dbReference type="ARBA" id="ARBA00023136"/>
    </source>
</evidence>
<proteinExistence type="inferred from homology"/>
<dbReference type="InterPro" id="IPR035906">
    <property type="entry name" value="MetI-like_sf"/>
</dbReference>
<keyword evidence="2 7" id="KW-0813">Transport</keyword>
<evidence type="ECO:0000313" key="11">
    <source>
        <dbReference type="Proteomes" id="UP001284601"/>
    </source>
</evidence>
<evidence type="ECO:0000256" key="1">
    <source>
        <dbReference type="ARBA" id="ARBA00004651"/>
    </source>
</evidence>
<keyword evidence="5 7" id="KW-1133">Transmembrane helix</keyword>
<dbReference type="InterPro" id="IPR000515">
    <property type="entry name" value="MetI-like"/>
</dbReference>
<evidence type="ECO:0000256" key="7">
    <source>
        <dbReference type="RuleBase" id="RU363032"/>
    </source>
</evidence>
<dbReference type="CDD" id="cd06261">
    <property type="entry name" value="TM_PBP2"/>
    <property type="match status" value="1"/>
</dbReference>
<keyword evidence="6 7" id="KW-0472">Membrane</keyword>
<dbReference type="InterPro" id="IPR051393">
    <property type="entry name" value="ABC_transporter_permease"/>
</dbReference>
<dbReference type="SUPFAM" id="SSF161098">
    <property type="entry name" value="MetI-like"/>
    <property type="match status" value="1"/>
</dbReference>
<reference evidence="11" key="1">
    <citation type="submission" date="2023-07" db="EMBL/GenBank/DDBJ databases">
        <title>Conexibacter stalactiti sp. nov., isolated from stalactites in a lava cave and emended description of the genus Conexibacter.</title>
        <authorList>
            <person name="Lee S.D."/>
        </authorList>
    </citation>
    <scope>NUCLEOTIDE SEQUENCE [LARGE SCALE GENOMIC DNA]</scope>
    <source>
        <strain evidence="11">KCTC 39840</strain>
    </source>
</reference>
<comment type="similarity">
    <text evidence="7">Belongs to the binding-protein-dependent transport system permease family.</text>
</comment>
<feature type="transmembrane region" description="Helical" evidence="7">
    <location>
        <begin position="284"/>
        <end position="304"/>
    </location>
</feature>
<dbReference type="EMBL" id="JAWSTH010000060">
    <property type="protein sequence ID" value="MDW5596614.1"/>
    <property type="molecule type" value="Genomic_DNA"/>
</dbReference>
<feature type="transmembrane region" description="Helical" evidence="7">
    <location>
        <begin position="192"/>
        <end position="211"/>
    </location>
</feature>
<keyword evidence="4 7" id="KW-0812">Transmembrane</keyword>
<organism evidence="10 11">
    <name type="scientific">Conexibacter stalactiti</name>
    <dbReference type="NCBI Taxonomy" id="1940611"/>
    <lineage>
        <taxon>Bacteria</taxon>
        <taxon>Bacillati</taxon>
        <taxon>Actinomycetota</taxon>
        <taxon>Thermoleophilia</taxon>
        <taxon>Solirubrobacterales</taxon>
        <taxon>Conexibacteraceae</taxon>
        <taxon>Conexibacter</taxon>
    </lineage>
</organism>
<dbReference type="PANTHER" id="PTHR30193:SF37">
    <property type="entry name" value="INNER MEMBRANE ABC TRANSPORTER PERMEASE PROTEIN YCJO"/>
    <property type="match status" value="1"/>
</dbReference>
<keyword evidence="3" id="KW-1003">Cell membrane</keyword>
<feature type="domain" description="ABC transmembrane type-1" evidence="9">
    <location>
        <begin position="91"/>
        <end position="305"/>
    </location>
</feature>
<name>A0ABU4HX17_9ACTN</name>
<comment type="caution">
    <text evidence="10">The sequence shown here is derived from an EMBL/GenBank/DDBJ whole genome shotgun (WGS) entry which is preliminary data.</text>
</comment>
<dbReference type="Gene3D" id="1.10.3720.10">
    <property type="entry name" value="MetI-like"/>
    <property type="match status" value="1"/>
</dbReference>
<feature type="transmembrane region" description="Helical" evidence="7">
    <location>
        <begin position="232"/>
        <end position="252"/>
    </location>
</feature>
<gene>
    <name evidence="10" type="ORF">R7226_19865</name>
</gene>
<comment type="subcellular location">
    <subcellularLocation>
        <location evidence="1 7">Cell membrane</location>
        <topology evidence="1 7">Multi-pass membrane protein</topology>
    </subcellularLocation>
</comment>
<accession>A0ABU4HX17</accession>
<feature type="region of interest" description="Disordered" evidence="8">
    <location>
        <begin position="1"/>
        <end position="26"/>
    </location>
</feature>
<reference evidence="10 11" key="2">
    <citation type="submission" date="2023-10" db="EMBL/GenBank/DDBJ databases">
        <authorList>
            <person name="Han X.F."/>
        </authorList>
    </citation>
    <scope>NUCLEOTIDE SEQUENCE [LARGE SCALE GENOMIC DNA]</scope>
    <source>
        <strain evidence="10 11">KCTC 39840</strain>
    </source>
</reference>
<feature type="transmembrane region" description="Helical" evidence="7">
    <location>
        <begin position="94"/>
        <end position="116"/>
    </location>
</feature>
<feature type="transmembrane region" description="Helical" evidence="7">
    <location>
        <begin position="128"/>
        <end position="148"/>
    </location>
</feature>